<evidence type="ECO:0000256" key="8">
    <source>
        <dbReference type="ARBA" id="ARBA00023002"/>
    </source>
</evidence>
<proteinExistence type="inferred from homology"/>
<evidence type="ECO:0000256" key="11">
    <source>
        <dbReference type="PIRSR" id="PIRSR605708-1"/>
    </source>
</evidence>
<dbReference type="CDD" id="cd07000">
    <property type="entry name" value="cupin_HGO_N"/>
    <property type="match status" value="1"/>
</dbReference>
<dbReference type="GeneID" id="27313354"/>
<dbReference type="HOGENOM" id="CLU_027174_0_0_1"/>
<comment type="pathway">
    <text evidence="2">Amino-acid degradation; L-phenylalanine degradation; acetoacetate and fumarate from L-phenylalanine: step 4/6.</text>
</comment>
<organism evidence="15 16">
    <name type="scientific">Verruconis gallopava</name>
    <dbReference type="NCBI Taxonomy" id="253628"/>
    <lineage>
        <taxon>Eukaryota</taxon>
        <taxon>Fungi</taxon>
        <taxon>Dikarya</taxon>
        <taxon>Ascomycota</taxon>
        <taxon>Pezizomycotina</taxon>
        <taxon>Dothideomycetes</taxon>
        <taxon>Pleosporomycetidae</taxon>
        <taxon>Venturiales</taxon>
        <taxon>Sympoventuriaceae</taxon>
        <taxon>Verruconis</taxon>
    </lineage>
</organism>
<dbReference type="EMBL" id="KN847544">
    <property type="protein sequence ID" value="KIW03629.1"/>
    <property type="molecule type" value="Genomic_DNA"/>
</dbReference>
<reference evidence="15 16" key="1">
    <citation type="submission" date="2015-01" db="EMBL/GenBank/DDBJ databases">
        <title>The Genome Sequence of Ochroconis gallopava CBS43764.</title>
        <authorList>
            <consortium name="The Broad Institute Genomics Platform"/>
            <person name="Cuomo C."/>
            <person name="de Hoog S."/>
            <person name="Gorbushina A."/>
            <person name="Stielow B."/>
            <person name="Teixiera M."/>
            <person name="Abouelleil A."/>
            <person name="Chapman S.B."/>
            <person name="Priest M."/>
            <person name="Young S.K."/>
            <person name="Wortman J."/>
            <person name="Nusbaum C."/>
            <person name="Birren B."/>
        </authorList>
    </citation>
    <scope>NUCLEOTIDE SEQUENCE [LARGE SCALE GENOMIC DNA]</scope>
    <source>
        <strain evidence="15 16">CBS 43764</strain>
    </source>
</reference>
<evidence type="ECO:0000256" key="12">
    <source>
        <dbReference type="PIRSR" id="PIRSR605708-2"/>
    </source>
</evidence>
<dbReference type="GO" id="GO:0046872">
    <property type="term" value="F:metal ion binding"/>
    <property type="evidence" value="ECO:0007669"/>
    <property type="project" value="UniProtKB-KW"/>
</dbReference>
<evidence type="ECO:0000256" key="1">
    <source>
        <dbReference type="ARBA" id="ARBA00001962"/>
    </source>
</evidence>
<comment type="cofactor">
    <cofactor evidence="1 12">
        <name>Fe cation</name>
        <dbReference type="ChEBI" id="CHEBI:24875"/>
    </cofactor>
</comment>
<evidence type="ECO:0000313" key="15">
    <source>
        <dbReference type="EMBL" id="KIW03629.1"/>
    </source>
</evidence>
<keyword evidence="8" id="KW-0560">Oxidoreductase</keyword>
<dbReference type="STRING" id="253628.A0A0D2AWT8"/>
<dbReference type="InterPro" id="IPR046451">
    <property type="entry name" value="HgmA_C"/>
</dbReference>
<dbReference type="AlphaFoldDB" id="A0A0D2AWT8"/>
<sequence length="441" mass="49719">MPTSKFSVEDPFTYLVGLNNHHESEAEPNAVPKNQNLPQRHKLGLYPERISGTSFTAKRAHNRQTFLYRIYPSTAQSTWKRVPDHPLSLNLKESVQHLPDQFVWPPFEVQADKTLIDSMNLIGGAGDPTIKDGIAYYSYACGKSMDEKSAFYSADGDWLIVPQLGVLDIQTEMGMLRVRPREICVIPRGIRWRAAVHSSPARGHIVETFSGHIDVPEIGVSGTLCLANVRDFEIPIAKYVDIEEPTTVYAKFGGMLHKANMIGSAFNAVGWQGNYYPFKYDLGKFMPLGSTLYDHQDPSIFTVLTCPSSMPDHPALDFLYMGPRWFVMEDTFQLPYFHRNVMSEFSGVISGGFDLSKVPKPMWGMCGLNNSVSPHGLSKEEVEEAMSKKLEPERVPENHVGFLFESCFQIGITEWALKRAIPTNRRSDFGGFKKYFKTSKI</sequence>
<feature type="binding site" evidence="12">
    <location>
        <position position="338"/>
    </location>
    <ligand>
        <name>Fe cation</name>
        <dbReference type="ChEBI" id="CHEBI:24875"/>
    </ligand>
</feature>
<dbReference type="RefSeq" id="XP_016213498.1">
    <property type="nucleotide sequence ID" value="XM_016358879.1"/>
</dbReference>
<dbReference type="VEuPathDB" id="FungiDB:PV09_05381"/>
<evidence type="ECO:0000256" key="4">
    <source>
        <dbReference type="ARBA" id="ARBA00013127"/>
    </source>
</evidence>
<gene>
    <name evidence="15" type="ORF">PV09_05381</name>
</gene>
<feature type="binding site" evidence="12">
    <location>
        <position position="344"/>
    </location>
    <ligand>
        <name>Fe cation</name>
        <dbReference type="ChEBI" id="CHEBI:24875"/>
    </ligand>
</feature>
<feature type="domain" description="Homogentisate 1,2-dioxygenase N-terminal" evidence="14">
    <location>
        <begin position="13"/>
        <end position="282"/>
    </location>
</feature>
<name>A0A0D2AWT8_9PEZI</name>
<dbReference type="GO" id="GO:0006559">
    <property type="term" value="P:L-phenylalanine catabolic process"/>
    <property type="evidence" value="ECO:0007669"/>
    <property type="project" value="UniProtKB-UniPathway"/>
</dbReference>
<dbReference type="EC" id="1.13.11.5" evidence="4"/>
<dbReference type="FunFam" id="2.60.120.10:FF:000034">
    <property type="entry name" value="Homogentisate 1,2-dioxygenase"/>
    <property type="match status" value="1"/>
</dbReference>
<dbReference type="GO" id="GO:0005737">
    <property type="term" value="C:cytoplasm"/>
    <property type="evidence" value="ECO:0007669"/>
    <property type="project" value="TreeGrafter"/>
</dbReference>
<dbReference type="OrthoDB" id="4379436at2759"/>
<feature type="binding site" evidence="12">
    <location>
        <position position="353"/>
    </location>
    <ligand>
        <name>homogentisate</name>
        <dbReference type="ChEBI" id="CHEBI:16169"/>
    </ligand>
</feature>
<evidence type="ECO:0000256" key="9">
    <source>
        <dbReference type="ARBA" id="ARBA00023004"/>
    </source>
</evidence>
<evidence type="ECO:0000259" key="13">
    <source>
        <dbReference type="Pfam" id="PF04209"/>
    </source>
</evidence>
<dbReference type="PANTHER" id="PTHR11056">
    <property type="entry name" value="HOMOGENTISATE 1,2-DIOXYGENASE"/>
    <property type="match status" value="1"/>
</dbReference>
<dbReference type="InParanoid" id="A0A0D2AWT8"/>
<feature type="active site" description="Proton acceptor" evidence="11">
    <location>
        <position position="295"/>
    </location>
</feature>
<accession>A0A0D2AWT8</accession>
<dbReference type="Pfam" id="PF04209">
    <property type="entry name" value="HgmA_C"/>
    <property type="match status" value="1"/>
</dbReference>
<comment type="similarity">
    <text evidence="3">Belongs to the homogentisate dioxygenase family.</text>
</comment>
<evidence type="ECO:0000256" key="5">
    <source>
        <dbReference type="ARBA" id="ARBA00022723"/>
    </source>
</evidence>
<evidence type="ECO:0000256" key="3">
    <source>
        <dbReference type="ARBA" id="ARBA00007757"/>
    </source>
</evidence>
<keyword evidence="6" id="KW-0828">Tyrosine catabolism</keyword>
<dbReference type="InterPro" id="IPR005708">
    <property type="entry name" value="Homogentis_dOase"/>
</dbReference>
<dbReference type="InterPro" id="IPR011051">
    <property type="entry name" value="RmlC_Cupin_sf"/>
</dbReference>
<feature type="binding site" evidence="12">
    <location>
        <position position="375"/>
    </location>
    <ligand>
        <name>homogentisate</name>
        <dbReference type="ChEBI" id="CHEBI:16169"/>
    </ligand>
</feature>
<evidence type="ECO:0000259" key="14">
    <source>
        <dbReference type="Pfam" id="PF20510"/>
    </source>
</evidence>
<feature type="domain" description="Homogentisate 1,2-dioxygenase C-terminal" evidence="13">
    <location>
        <begin position="284"/>
        <end position="420"/>
    </location>
</feature>
<keyword evidence="16" id="KW-1185">Reference proteome</keyword>
<dbReference type="GO" id="GO:0006572">
    <property type="term" value="P:L-tyrosine catabolic process"/>
    <property type="evidence" value="ECO:0007669"/>
    <property type="project" value="UniProtKB-KW"/>
</dbReference>
<feature type="binding site" evidence="12">
    <location>
        <position position="375"/>
    </location>
    <ligand>
        <name>Fe cation</name>
        <dbReference type="ChEBI" id="CHEBI:24875"/>
    </ligand>
</feature>
<dbReference type="Gene3D" id="2.60.120.10">
    <property type="entry name" value="Jelly Rolls"/>
    <property type="match status" value="1"/>
</dbReference>
<evidence type="ECO:0000313" key="16">
    <source>
        <dbReference type="Proteomes" id="UP000053259"/>
    </source>
</evidence>
<protein>
    <recommendedName>
        <fullName evidence="4">homogentisate 1,2-dioxygenase</fullName>
        <ecNumber evidence="4">1.13.11.5</ecNumber>
    </recommendedName>
</protein>
<keyword evidence="5 12" id="KW-0479">Metal-binding</keyword>
<dbReference type="PANTHER" id="PTHR11056:SF0">
    <property type="entry name" value="HOMOGENTISATE 1,2-DIOXYGENASE"/>
    <property type="match status" value="1"/>
</dbReference>
<keyword evidence="10" id="KW-0585">Phenylalanine catabolism</keyword>
<evidence type="ECO:0000256" key="2">
    <source>
        <dbReference type="ARBA" id="ARBA00004704"/>
    </source>
</evidence>
<dbReference type="UniPathway" id="UPA00139">
    <property type="reaction ID" value="UER00339"/>
</dbReference>
<dbReference type="Pfam" id="PF20510">
    <property type="entry name" value="HgmA_N"/>
    <property type="match status" value="1"/>
</dbReference>
<evidence type="ECO:0000256" key="7">
    <source>
        <dbReference type="ARBA" id="ARBA00022964"/>
    </source>
</evidence>
<evidence type="ECO:0000256" key="6">
    <source>
        <dbReference type="ARBA" id="ARBA00022878"/>
    </source>
</evidence>
<dbReference type="GO" id="GO:0004411">
    <property type="term" value="F:homogentisate 1,2-dioxygenase activity"/>
    <property type="evidence" value="ECO:0007669"/>
    <property type="project" value="UniProtKB-EC"/>
</dbReference>
<evidence type="ECO:0000256" key="10">
    <source>
        <dbReference type="ARBA" id="ARBA00023232"/>
    </source>
</evidence>
<dbReference type="SUPFAM" id="SSF51182">
    <property type="entry name" value="RmlC-like cupins"/>
    <property type="match status" value="1"/>
</dbReference>
<keyword evidence="7 15" id="KW-0223">Dioxygenase</keyword>
<dbReference type="InterPro" id="IPR014710">
    <property type="entry name" value="RmlC-like_jellyroll"/>
</dbReference>
<keyword evidence="9 12" id="KW-0408">Iron</keyword>
<dbReference type="InterPro" id="IPR046452">
    <property type="entry name" value="HgmA_N"/>
</dbReference>
<dbReference type="Proteomes" id="UP000053259">
    <property type="component" value="Unassembled WGS sequence"/>
</dbReference>